<dbReference type="EMBL" id="WWNE01000006">
    <property type="protein sequence ID" value="NBG66190.1"/>
    <property type="molecule type" value="Genomic_DNA"/>
</dbReference>
<gene>
    <name evidence="1" type="ORF">GQN54_08665</name>
</gene>
<reference evidence="1 2" key="1">
    <citation type="submission" date="2019-12" db="EMBL/GenBank/DDBJ databases">
        <authorList>
            <person name="Zhao J."/>
        </authorList>
    </citation>
    <scope>NUCLEOTIDE SEQUENCE [LARGE SCALE GENOMIC DNA]</scope>
    <source>
        <strain evidence="1 2">S-15</strain>
    </source>
</reference>
<dbReference type="Proteomes" id="UP000470771">
    <property type="component" value="Unassembled WGS sequence"/>
</dbReference>
<keyword evidence="2" id="KW-1185">Reference proteome</keyword>
<name>A0A6N9NLS6_9FLAO</name>
<evidence type="ECO:0000313" key="2">
    <source>
        <dbReference type="Proteomes" id="UP000470771"/>
    </source>
</evidence>
<organism evidence="1 2">
    <name type="scientific">Acidiluteibacter ferrifornacis</name>
    <dbReference type="NCBI Taxonomy" id="2692424"/>
    <lineage>
        <taxon>Bacteria</taxon>
        <taxon>Pseudomonadati</taxon>
        <taxon>Bacteroidota</taxon>
        <taxon>Flavobacteriia</taxon>
        <taxon>Flavobacteriales</taxon>
        <taxon>Cryomorphaceae</taxon>
        <taxon>Acidiluteibacter</taxon>
    </lineage>
</organism>
<sequence length="273" mass="30928">MKQLFLLFILFLGLHGFAQENRLITTIDLPIKNCRLATDNLGNGYVYDLNTIIKYNPNGDSIGTYSNNRLGNITSVDVSNPYKILVFYADYSIIVFLDNFLTAMESPIALDRLGYDAVTLACSSQENGLWLFDRLQQKLIKLGKDLSVTNKSINLSQWVGSQVNPKSLIEQNSIVAIHLSDKSVIIFDQFATFDKVLSIKTSSDLQIINQNIIYQTKDTLFQYSPKQPEASPMTLPIANSKTAKISKDRLLLLKNEKLYIYHYLPNKSQRISK</sequence>
<accession>A0A6N9NLS6</accession>
<dbReference type="AlphaFoldDB" id="A0A6N9NLS6"/>
<protein>
    <submittedName>
        <fullName evidence="1">Uncharacterized protein</fullName>
    </submittedName>
</protein>
<proteinExistence type="predicted"/>
<evidence type="ECO:0000313" key="1">
    <source>
        <dbReference type="EMBL" id="NBG66190.1"/>
    </source>
</evidence>
<dbReference type="RefSeq" id="WP_160633130.1">
    <property type="nucleotide sequence ID" value="NZ_WWNE01000006.1"/>
</dbReference>
<comment type="caution">
    <text evidence="1">The sequence shown here is derived from an EMBL/GenBank/DDBJ whole genome shotgun (WGS) entry which is preliminary data.</text>
</comment>